<protein>
    <recommendedName>
        <fullName evidence="13">Nicotinamide-nucleotide adenylyltransferase</fullName>
        <ecNumber evidence="13">2.7.7.1</ecNumber>
        <ecNumber evidence="13">2.7.7.18</ecNumber>
    </recommendedName>
</protein>
<dbReference type="NCBIfam" id="TIGR00482">
    <property type="entry name" value="nicotinate (nicotinamide) nucleotide adenylyltransferase"/>
    <property type="match status" value="1"/>
</dbReference>
<evidence type="ECO:0000256" key="8">
    <source>
        <dbReference type="ARBA" id="ARBA00022840"/>
    </source>
</evidence>
<sequence>MYVPSSSNHRTSVSPAHLSTFTGSSVRSFSPSYHRLLRPHPSSRLYVIPATMTDGDKAGPTTASNGQRPISYDTPTYEGYSFPTARLRDTLSDPAKTPLCLVACGSFSPITHLHLRIFEMASDYCKLDTEFEIMAGYLSAVSDAYKKTGLAPAKHRLKVACEQTSNWLQVDTWEPFSPEYLPTAKVLDHFDYELNTVRGGAKIVDADGNEIGRKPYRIVLLAGSDLIMTMSEPGLWAPEDLNHILGKYGAFIVERAGTDIDAALAHLQQWRDNIYVIRQLIQNDVSSTKIRNFLKQGMSVLYLIPTDVITYIIENGLYVDEYNTKKKQPQLEASATAVSNVVLNGDAASGKDEGGSDADSGVEA</sequence>
<comment type="subcellular location">
    <subcellularLocation>
        <location evidence="2">Mitochondrion</location>
    </subcellularLocation>
</comment>
<keyword evidence="10" id="KW-0496">Mitochondrion</keyword>
<dbReference type="Pfam" id="PF01467">
    <property type="entry name" value="CTP_transf_like"/>
    <property type="match status" value="1"/>
</dbReference>
<dbReference type="Gene3D" id="3.40.50.620">
    <property type="entry name" value="HUPs"/>
    <property type="match status" value="1"/>
</dbReference>
<organism evidence="15 16">
    <name type="scientific">Drechslerella dactyloides</name>
    <name type="common">Nematode-trapping fungus</name>
    <name type="synonym">Arthrobotrys dactyloides</name>
    <dbReference type="NCBI Taxonomy" id="74499"/>
    <lineage>
        <taxon>Eukaryota</taxon>
        <taxon>Fungi</taxon>
        <taxon>Dikarya</taxon>
        <taxon>Ascomycota</taxon>
        <taxon>Pezizomycotina</taxon>
        <taxon>Orbiliomycetes</taxon>
        <taxon>Orbiliales</taxon>
        <taxon>Orbiliaceae</taxon>
        <taxon>Drechslerella</taxon>
    </lineage>
</organism>
<dbReference type="PANTHER" id="PTHR12039">
    <property type="entry name" value="NICOTINAMIDE MONONUCLEOTIDE ADENYLYLTRANSFERASE"/>
    <property type="match status" value="1"/>
</dbReference>
<comment type="catalytic activity">
    <reaction evidence="11 13">
        <text>beta-nicotinamide D-ribonucleotide + ATP + H(+) = diphosphate + NAD(+)</text>
        <dbReference type="Rhea" id="RHEA:21360"/>
        <dbReference type="ChEBI" id="CHEBI:14649"/>
        <dbReference type="ChEBI" id="CHEBI:15378"/>
        <dbReference type="ChEBI" id="CHEBI:30616"/>
        <dbReference type="ChEBI" id="CHEBI:33019"/>
        <dbReference type="ChEBI" id="CHEBI:57540"/>
        <dbReference type="EC" id="2.7.7.1"/>
    </reaction>
</comment>
<comment type="subunit">
    <text evidence="3">Homotetramer.</text>
</comment>
<comment type="caution">
    <text evidence="15">The sequence shown here is derived from an EMBL/GenBank/DDBJ whole genome shotgun (WGS) entry which is preliminary data.</text>
</comment>
<dbReference type="EC" id="2.7.7.1" evidence="13"/>
<reference evidence="15" key="1">
    <citation type="submission" date="2023-01" db="EMBL/GenBank/DDBJ databases">
        <title>The chitinases involved in constricting ring structure development in the nematode-trapping fungus Drechslerella dactyloides.</title>
        <authorList>
            <person name="Wang R."/>
            <person name="Zhang L."/>
            <person name="Tang P."/>
            <person name="Li S."/>
            <person name="Liang L."/>
        </authorList>
    </citation>
    <scope>NUCLEOTIDE SEQUENCE</scope>
    <source>
        <strain evidence="15">YMF1.00031</strain>
    </source>
</reference>
<evidence type="ECO:0000256" key="11">
    <source>
        <dbReference type="ARBA" id="ARBA00049001"/>
    </source>
</evidence>
<comment type="function">
    <text evidence="12">Catalyzes the formation of NAD(+) from nicotinamide mononucleotide (NMN) and ATP. Can also use the deamidated form; nicotinic acid mononucleotide (NaMN) as substrate with the same efficiency. Can use triazofurin monophosphate (TrMP) as substrate. Can also use GTP and ITP as nucleotide donors. Also catalyzes the reverse reaction, i.e. the pyrophosphorolytic cleavage of NAD(+). For the pyrophosphorolytic activity, can use NAD(+), NADH, NaAD, nicotinic acid adenine dinucleotide phosphate (NHD), nicotinamide guanine dinucleotide (NGD) as substrates. Fails to cleave phosphorylated dinucleotides NADP(+), NADPH and NaADP(+). Protects against axonal degeneration following injury. May be involved in the maintenance of axonal integrity. Also functions as a stress-response chaperone protein that prevents toxic aggregation of proteins; this function may be independent of its NAD(+) synthesis activity.</text>
</comment>
<evidence type="ECO:0000256" key="6">
    <source>
        <dbReference type="ARBA" id="ARBA00022695"/>
    </source>
</evidence>
<keyword evidence="7 13" id="KW-0547">Nucleotide-binding</keyword>
<dbReference type="GO" id="GO:0005524">
    <property type="term" value="F:ATP binding"/>
    <property type="evidence" value="ECO:0007669"/>
    <property type="project" value="UniProtKB-KW"/>
</dbReference>
<keyword evidence="5 13" id="KW-0808">Transferase</keyword>
<comment type="cofactor">
    <cofactor evidence="1">
        <name>Mg(2+)</name>
        <dbReference type="ChEBI" id="CHEBI:18420"/>
    </cofactor>
</comment>
<dbReference type="PANTHER" id="PTHR12039:SF0">
    <property type="entry name" value="NICOTINAMIDE-NUCLEOTIDE ADENYLYLTRANSFERASE"/>
    <property type="match status" value="1"/>
</dbReference>
<evidence type="ECO:0000256" key="5">
    <source>
        <dbReference type="ARBA" id="ARBA00022679"/>
    </source>
</evidence>
<keyword evidence="6 13" id="KW-0548">Nucleotidyltransferase</keyword>
<evidence type="ECO:0000256" key="10">
    <source>
        <dbReference type="ARBA" id="ARBA00023128"/>
    </source>
</evidence>
<evidence type="ECO:0000256" key="7">
    <source>
        <dbReference type="ARBA" id="ARBA00022741"/>
    </source>
</evidence>
<evidence type="ECO:0000313" key="16">
    <source>
        <dbReference type="Proteomes" id="UP001221413"/>
    </source>
</evidence>
<dbReference type="InterPro" id="IPR051182">
    <property type="entry name" value="Euk_NMN_adenylyltrnsfrase"/>
</dbReference>
<evidence type="ECO:0000256" key="13">
    <source>
        <dbReference type="RuleBase" id="RU362021"/>
    </source>
</evidence>
<evidence type="ECO:0000313" key="15">
    <source>
        <dbReference type="EMBL" id="KAJ6256685.1"/>
    </source>
</evidence>
<evidence type="ECO:0000256" key="2">
    <source>
        <dbReference type="ARBA" id="ARBA00004173"/>
    </source>
</evidence>
<comment type="catalytic activity">
    <reaction evidence="13">
        <text>nicotinate beta-D-ribonucleotide + ATP + H(+) = deamido-NAD(+) + diphosphate</text>
        <dbReference type="Rhea" id="RHEA:22860"/>
        <dbReference type="ChEBI" id="CHEBI:15378"/>
        <dbReference type="ChEBI" id="CHEBI:30616"/>
        <dbReference type="ChEBI" id="CHEBI:33019"/>
        <dbReference type="ChEBI" id="CHEBI:57502"/>
        <dbReference type="ChEBI" id="CHEBI:58437"/>
        <dbReference type="EC" id="2.7.7.18"/>
    </reaction>
</comment>
<keyword evidence="9 13" id="KW-0520">NAD</keyword>
<evidence type="ECO:0000256" key="12">
    <source>
        <dbReference type="ARBA" id="ARBA00093425"/>
    </source>
</evidence>
<accession>A0AAD6IQK0</accession>
<dbReference type="EMBL" id="JAQGDS010000012">
    <property type="protein sequence ID" value="KAJ6256685.1"/>
    <property type="molecule type" value="Genomic_DNA"/>
</dbReference>
<dbReference type="InterPro" id="IPR005248">
    <property type="entry name" value="NadD/NMNAT"/>
</dbReference>
<dbReference type="InterPro" id="IPR014729">
    <property type="entry name" value="Rossmann-like_a/b/a_fold"/>
</dbReference>
<dbReference type="InterPro" id="IPR004821">
    <property type="entry name" value="Cyt_trans-like"/>
</dbReference>
<dbReference type="AlphaFoldDB" id="A0AAD6IQK0"/>
<evidence type="ECO:0000256" key="4">
    <source>
        <dbReference type="ARBA" id="ARBA00022642"/>
    </source>
</evidence>
<dbReference type="GO" id="GO:0005759">
    <property type="term" value="C:mitochondrial matrix"/>
    <property type="evidence" value="ECO:0007669"/>
    <property type="project" value="UniProtKB-ARBA"/>
</dbReference>
<dbReference type="FunFam" id="3.40.50.620:FF:000221">
    <property type="entry name" value="Nicotinamide/nicotinic acid mononucleotide adenylyltransferase 3"/>
    <property type="match status" value="1"/>
</dbReference>
<dbReference type="GO" id="GO:0000309">
    <property type="term" value="F:nicotinamide-nucleotide adenylyltransferase activity"/>
    <property type="evidence" value="ECO:0007669"/>
    <property type="project" value="UniProtKB-EC"/>
</dbReference>
<dbReference type="SUPFAM" id="SSF52374">
    <property type="entry name" value="Nucleotidylyl transferase"/>
    <property type="match status" value="1"/>
</dbReference>
<feature type="domain" description="Cytidyltransferase-like" evidence="14">
    <location>
        <begin position="102"/>
        <end position="292"/>
    </location>
</feature>
<gene>
    <name evidence="15" type="ORF">Dda_8551</name>
</gene>
<name>A0AAD6IQK0_DREDA</name>
<dbReference type="GO" id="GO:0009435">
    <property type="term" value="P:NAD+ biosynthetic process"/>
    <property type="evidence" value="ECO:0007669"/>
    <property type="project" value="InterPro"/>
</dbReference>
<evidence type="ECO:0000259" key="14">
    <source>
        <dbReference type="Pfam" id="PF01467"/>
    </source>
</evidence>
<dbReference type="EC" id="2.7.7.18" evidence="13"/>
<keyword evidence="4 13" id="KW-0662">Pyridine nucleotide biosynthesis</keyword>
<dbReference type="Proteomes" id="UP001221413">
    <property type="component" value="Unassembled WGS sequence"/>
</dbReference>
<evidence type="ECO:0000256" key="3">
    <source>
        <dbReference type="ARBA" id="ARBA00011881"/>
    </source>
</evidence>
<dbReference type="GO" id="GO:0004515">
    <property type="term" value="F:nicotinate-nucleotide adenylyltransferase activity"/>
    <property type="evidence" value="ECO:0007669"/>
    <property type="project" value="UniProtKB-EC"/>
</dbReference>
<comment type="pathway">
    <text evidence="13">Cofactor biosynthesis; NAD(+) biosynthesis; NAD(+) from nicotinamide D-ribonucleotide: step 1/1.</text>
</comment>
<keyword evidence="8 13" id="KW-0067">ATP-binding</keyword>
<evidence type="ECO:0000256" key="1">
    <source>
        <dbReference type="ARBA" id="ARBA00001946"/>
    </source>
</evidence>
<keyword evidence="16" id="KW-1185">Reference proteome</keyword>
<evidence type="ECO:0000256" key="9">
    <source>
        <dbReference type="ARBA" id="ARBA00023027"/>
    </source>
</evidence>
<proteinExistence type="inferred from homology"/>
<comment type="similarity">
    <text evidence="13">Belongs to the eukaryotic NMN adenylyltransferase family.</text>
</comment>